<reference evidence="3" key="2">
    <citation type="submission" date="2025-08" db="UniProtKB">
        <authorList>
            <consortium name="Ensembl"/>
        </authorList>
    </citation>
    <scope>IDENTIFICATION</scope>
</reference>
<dbReference type="Proteomes" id="UP000314987">
    <property type="component" value="Unassembled WGS sequence"/>
</dbReference>
<evidence type="ECO:0000256" key="1">
    <source>
        <dbReference type="SAM" id="MobiDB-lite"/>
    </source>
</evidence>
<organism evidence="3 4">
    <name type="scientific">Vombatus ursinus</name>
    <name type="common">Common wombat</name>
    <dbReference type="NCBI Taxonomy" id="29139"/>
    <lineage>
        <taxon>Eukaryota</taxon>
        <taxon>Metazoa</taxon>
        <taxon>Chordata</taxon>
        <taxon>Craniata</taxon>
        <taxon>Vertebrata</taxon>
        <taxon>Euteleostomi</taxon>
        <taxon>Mammalia</taxon>
        <taxon>Metatheria</taxon>
        <taxon>Diprotodontia</taxon>
        <taxon>Vombatidae</taxon>
        <taxon>Vombatus</taxon>
    </lineage>
</organism>
<name>A0A4X2LKR2_VOMUR</name>
<feature type="region of interest" description="Disordered" evidence="1">
    <location>
        <begin position="70"/>
        <end position="95"/>
    </location>
</feature>
<protein>
    <submittedName>
        <fullName evidence="3">Uncharacterized protein</fullName>
    </submittedName>
</protein>
<reference evidence="4" key="1">
    <citation type="submission" date="2018-12" db="EMBL/GenBank/DDBJ databases">
        <authorList>
            <person name="Yazar S."/>
        </authorList>
    </citation>
    <scope>NUCLEOTIDE SEQUENCE [LARGE SCALE GENOMIC DNA]</scope>
</reference>
<evidence type="ECO:0000313" key="4">
    <source>
        <dbReference type="Proteomes" id="UP000314987"/>
    </source>
</evidence>
<sequence length="95" mass="10817">YICLYLRKPSVSKPQGCQYFLLLATHLLGEQIMLLSWVVFAFCLSRISLHITLNSKGLSGSASSPDLQLLLRNREPGDEEDEDKEEKYLVSKSQR</sequence>
<dbReference type="Ensembl" id="ENSVURT00010029204.1">
    <property type="protein sequence ID" value="ENSVURP00010025644.1"/>
    <property type="gene ID" value="ENSVURG00010019642.1"/>
</dbReference>
<keyword evidence="4" id="KW-1185">Reference proteome</keyword>
<keyword evidence="2" id="KW-0812">Transmembrane</keyword>
<keyword evidence="2" id="KW-0472">Membrane</keyword>
<dbReference type="AlphaFoldDB" id="A0A4X2LKR2"/>
<dbReference type="GeneTree" id="ENSGT00940000169145"/>
<feature type="transmembrane region" description="Helical" evidence="2">
    <location>
        <begin position="20"/>
        <end position="44"/>
    </location>
</feature>
<keyword evidence="2" id="KW-1133">Transmembrane helix</keyword>
<reference evidence="3" key="3">
    <citation type="submission" date="2025-09" db="UniProtKB">
        <authorList>
            <consortium name="Ensembl"/>
        </authorList>
    </citation>
    <scope>IDENTIFICATION</scope>
</reference>
<evidence type="ECO:0000313" key="3">
    <source>
        <dbReference type="Ensembl" id="ENSVURP00010025644.1"/>
    </source>
</evidence>
<proteinExistence type="predicted"/>
<dbReference type="STRING" id="29139.ENSVURP00010025644"/>
<accession>A0A4X2LKR2</accession>
<evidence type="ECO:0000256" key="2">
    <source>
        <dbReference type="SAM" id="Phobius"/>
    </source>
</evidence>